<keyword evidence="2" id="KW-0472">Membrane</keyword>
<dbReference type="InterPro" id="IPR004846">
    <property type="entry name" value="T2SS/T3SS_dom"/>
</dbReference>
<keyword evidence="7" id="KW-1185">Reference proteome</keyword>
<keyword evidence="4" id="KW-0732">Signal</keyword>
<name>A0A1N7NSM1_9GAMM</name>
<evidence type="ECO:0000259" key="5">
    <source>
        <dbReference type="SMART" id="SM00965"/>
    </source>
</evidence>
<evidence type="ECO:0000313" key="7">
    <source>
        <dbReference type="Proteomes" id="UP000185639"/>
    </source>
</evidence>
<dbReference type="PROSITE" id="PS51257">
    <property type="entry name" value="PROKAR_LIPOPROTEIN"/>
    <property type="match status" value="1"/>
</dbReference>
<dbReference type="InterPro" id="IPR050810">
    <property type="entry name" value="Bact_Secretion_Sys_Channel"/>
</dbReference>
<sequence length="533" mass="57822">MNKHRSKTFDRAAVIIFSMLMASCATTYTQKQPEQKADKDAAPKKLLQADAPALAGLDPKSLMPEIAMPEKAEERFDVTANQVPAGAFFNSLVEGTGLNMIVHPDVSGNISLNLKDVTVREALMAVRDLYGYDFNESGYGVQILPKAPQTRIFPINYLNVMRSGRSGMKVSSGMTSSDAENGAATSVFGEYDGNQTNSSEVETLTGSEFWKDLRSTLSLMMASEEGASVVVDAHAGLVIARAMPGTLTQVQRYLEQAELTVQKQVLIEAKIVEVTLSDGYQSGINWNTIAAQTGKNDVWATQTSAALNDPNDIAGIFSLNIDAGNFAGALSLLETQGDVEVLSSPRIATVNNQKAVIKVGNDEYFVTDVTSTTTATVTGTSDTPEIELTPFFSGIALDVTPQIGDDEDITLHVHPSVTEVQEKQKRIQLNDDEYSLPVAASTVRETDSIVRARSGQIVVIGGLMQNKSNDVVHKVPVLGDIPLLGGLFRQTRRETVQSELVILIQPRIIGTQLPAERIEQLNSRYSRVLLPEW</sequence>
<dbReference type="RefSeq" id="WP_175607908.1">
    <property type="nucleotide sequence ID" value="NZ_FTOH01000007.1"/>
</dbReference>
<feature type="signal peptide" evidence="4">
    <location>
        <begin position="1"/>
        <end position="27"/>
    </location>
</feature>
<dbReference type="GO" id="GO:0009297">
    <property type="term" value="P:pilus assembly"/>
    <property type="evidence" value="ECO:0007669"/>
    <property type="project" value="InterPro"/>
</dbReference>
<dbReference type="Pfam" id="PF00263">
    <property type="entry name" value="Secretin"/>
    <property type="match status" value="1"/>
</dbReference>
<evidence type="ECO:0000256" key="1">
    <source>
        <dbReference type="ARBA" id="ARBA00022448"/>
    </source>
</evidence>
<reference evidence="7" key="1">
    <citation type="submission" date="2017-01" db="EMBL/GenBank/DDBJ databases">
        <authorList>
            <person name="Varghese N."/>
            <person name="Submissions S."/>
        </authorList>
    </citation>
    <scope>NUCLEOTIDE SEQUENCE [LARGE SCALE GENOMIC DNA]</scope>
    <source>
        <strain evidence="7">DSM 24913</strain>
    </source>
</reference>
<dbReference type="STRING" id="484498.SAMN05421686_107236"/>
<keyword evidence="3" id="KW-0998">Cell outer membrane</keyword>
<proteinExistence type="predicted"/>
<dbReference type="Proteomes" id="UP000185639">
    <property type="component" value="Unassembled WGS sequence"/>
</dbReference>
<gene>
    <name evidence="6" type="ORF">SAMN05421686_107236</name>
</gene>
<dbReference type="GO" id="GO:0019867">
    <property type="term" value="C:outer membrane"/>
    <property type="evidence" value="ECO:0007669"/>
    <property type="project" value="InterPro"/>
</dbReference>
<dbReference type="PANTHER" id="PTHR30332:SF17">
    <property type="entry name" value="TYPE IV PILIATION SYSTEM PROTEIN DR_0774-RELATED"/>
    <property type="match status" value="1"/>
</dbReference>
<dbReference type="PRINTS" id="PR00811">
    <property type="entry name" value="BCTERIALGSPD"/>
</dbReference>
<organism evidence="6 7">
    <name type="scientific">Thalassolituus maritimus</name>
    <dbReference type="NCBI Taxonomy" id="484498"/>
    <lineage>
        <taxon>Bacteria</taxon>
        <taxon>Pseudomonadati</taxon>
        <taxon>Pseudomonadota</taxon>
        <taxon>Gammaproteobacteria</taxon>
        <taxon>Oceanospirillales</taxon>
        <taxon>Oceanospirillaceae</taxon>
        <taxon>Thalassolituus</taxon>
    </lineage>
</organism>
<dbReference type="NCBIfam" id="TIGR02519">
    <property type="entry name" value="pilus_MshL"/>
    <property type="match status" value="1"/>
</dbReference>
<dbReference type="EMBL" id="FTOH01000007">
    <property type="protein sequence ID" value="SIT01317.1"/>
    <property type="molecule type" value="Genomic_DNA"/>
</dbReference>
<feature type="chain" id="PRO_5012658977" evidence="4">
    <location>
        <begin position="28"/>
        <end position="533"/>
    </location>
</feature>
<dbReference type="Pfam" id="PF07655">
    <property type="entry name" value="Secretin_N_2"/>
    <property type="match status" value="1"/>
</dbReference>
<dbReference type="PANTHER" id="PTHR30332">
    <property type="entry name" value="PROBABLE GENERAL SECRETION PATHWAY PROTEIN D"/>
    <property type="match status" value="1"/>
</dbReference>
<evidence type="ECO:0000256" key="2">
    <source>
        <dbReference type="ARBA" id="ARBA00023136"/>
    </source>
</evidence>
<evidence type="ECO:0000256" key="3">
    <source>
        <dbReference type="ARBA" id="ARBA00023237"/>
    </source>
</evidence>
<dbReference type="GO" id="GO:0015627">
    <property type="term" value="C:type II protein secretion system complex"/>
    <property type="evidence" value="ECO:0007669"/>
    <property type="project" value="TreeGrafter"/>
</dbReference>
<keyword evidence="1" id="KW-0813">Transport</keyword>
<dbReference type="InterPro" id="IPR001775">
    <property type="entry name" value="GspD/PilQ"/>
</dbReference>
<evidence type="ECO:0000256" key="4">
    <source>
        <dbReference type="SAM" id="SignalP"/>
    </source>
</evidence>
<protein>
    <submittedName>
        <fullName evidence="6">MSHA biogenesis protein MshL</fullName>
    </submittedName>
</protein>
<accession>A0A1N7NSM1</accession>
<dbReference type="AlphaFoldDB" id="A0A1N7NSM1"/>
<feature type="domain" description="Secretin/TonB short N-terminal" evidence="5">
    <location>
        <begin position="98"/>
        <end position="146"/>
    </location>
</feature>
<dbReference type="Gene3D" id="3.30.1370.130">
    <property type="match status" value="1"/>
</dbReference>
<dbReference type="InterPro" id="IPR011662">
    <property type="entry name" value="Secretin/TonB_short_N"/>
</dbReference>
<dbReference type="SMART" id="SM00965">
    <property type="entry name" value="STN"/>
    <property type="match status" value="1"/>
</dbReference>
<evidence type="ECO:0000313" key="6">
    <source>
        <dbReference type="EMBL" id="SIT01317.1"/>
    </source>
</evidence>
<dbReference type="GO" id="GO:0009306">
    <property type="term" value="P:protein secretion"/>
    <property type="evidence" value="ECO:0007669"/>
    <property type="project" value="InterPro"/>
</dbReference>
<dbReference type="InterPro" id="IPR011514">
    <property type="entry name" value="Secretin_N_2"/>
</dbReference>
<dbReference type="InterPro" id="IPR013358">
    <property type="entry name" value="Pilus_biogenesis_MshL"/>
</dbReference>